<gene>
    <name evidence="2" type="ORF">RHD99_05690</name>
</gene>
<feature type="signal peptide" evidence="1">
    <location>
        <begin position="1"/>
        <end position="20"/>
    </location>
</feature>
<reference evidence="2 3" key="1">
    <citation type="submission" date="2023-09" db="EMBL/GenBank/DDBJ databases">
        <title>Buttiauxella selenatireducens sp. nov., isolated from the rhizosphere of Cardamine hupingshanesis.</title>
        <authorList>
            <person name="Zhang S."/>
            <person name="Xu Z."/>
            <person name="Wang H."/>
            <person name="Guo Y."/>
        </authorList>
    </citation>
    <scope>NUCLEOTIDE SEQUENCE [LARGE SCALE GENOMIC DNA]</scope>
    <source>
        <strain evidence="2 3">R73</strain>
    </source>
</reference>
<keyword evidence="3" id="KW-1185">Reference proteome</keyword>
<evidence type="ECO:0000313" key="2">
    <source>
        <dbReference type="EMBL" id="WMY75449.1"/>
    </source>
</evidence>
<evidence type="ECO:0000313" key="3">
    <source>
        <dbReference type="Proteomes" id="UP001246690"/>
    </source>
</evidence>
<dbReference type="EMBL" id="CP133838">
    <property type="protein sequence ID" value="WMY75449.1"/>
    <property type="molecule type" value="Genomic_DNA"/>
</dbReference>
<evidence type="ECO:0008006" key="4">
    <source>
        <dbReference type="Google" id="ProtNLM"/>
    </source>
</evidence>
<keyword evidence="1" id="KW-0732">Signal</keyword>
<protein>
    <recommendedName>
        <fullName evidence="4">Lipoprotein</fullName>
    </recommendedName>
</protein>
<dbReference type="Proteomes" id="UP001246690">
    <property type="component" value="Chromosome"/>
</dbReference>
<organism evidence="2 3">
    <name type="scientific">Buttiauxella selenatireducens</name>
    <dbReference type="NCBI Taxonomy" id="3073902"/>
    <lineage>
        <taxon>Bacteria</taxon>
        <taxon>Pseudomonadati</taxon>
        <taxon>Pseudomonadota</taxon>
        <taxon>Gammaproteobacteria</taxon>
        <taxon>Enterobacterales</taxon>
        <taxon>Enterobacteriaceae</taxon>
        <taxon>Buttiauxella</taxon>
    </lineage>
</organism>
<accession>A0ABY9SD80</accession>
<sequence length="57" mass="5964">MTQAALIFCGLLLAGCAAQTVNTPPPLSPMDECIQATKNNDTAGAAKNCSLVTRDRR</sequence>
<feature type="chain" id="PRO_5047156204" description="Lipoprotein" evidence="1">
    <location>
        <begin position="21"/>
        <end position="57"/>
    </location>
</feature>
<dbReference type="RefSeq" id="WP_309877870.1">
    <property type="nucleotide sequence ID" value="NZ_CP133838.1"/>
</dbReference>
<evidence type="ECO:0000256" key="1">
    <source>
        <dbReference type="SAM" id="SignalP"/>
    </source>
</evidence>
<name>A0ABY9SD80_9ENTR</name>
<proteinExistence type="predicted"/>